<dbReference type="Pfam" id="PF00001">
    <property type="entry name" value="7tm_1"/>
    <property type="match status" value="1"/>
</dbReference>
<dbReference type="HOGENOM" id="CLU_009579_6_3_1"/>
<evidence type="ECO:0000256" key="9">
    <source>
        <dbReference type="ARBA" id="ARBA00023157"/>
    </source>
</evidence>
<keyword evidence="8" id="KW-0564">Palmitate</keyword>
<evidence type="ECO:0000256" key="1">
    <source>
        <dbReference type="ARBA" id="ARBA00004651"/>
    </source>
</evidence>
<dbReference type="AlphaFoldDB" id="H2YV52"/>
<dbReference type="PRINTS" id="PR00527">
    <property type="entry name" value="GASTRINR"/>
</dbReference>
<keyword evidence="11" id="KW-0325">Glycoprotein</keyword>
<keyword evidence="9" id="KW-1015">Disulfide bond</keyword>
<keyword evidence="13" id="KW-0449">Lipoprotein</keyword>
<evidence type="ECO:0000256" key="5">
    <source>
        <dbReference type="ARBA" id="ARBA00022989"/>
    </source>
</evidence>
<evidence type="ECO:0000256" key="13">
    <source>
        <dbReference type="ARBA" id="ARBA00023288"/>
    </source>
</evidence>
<dbReference type="PROSITE" id="PS50262">
    <property type="entry name" value="G_PROTEIN_RECEP_F1_2"/>
    <property type="match status" value="1"/>
</dbReference>
<sequence>ITNNLVFIMNNTSGSTTDYPATIIALYSLVFILAAVGNILVLITLISNRRMRTVTNCFLISLSLSDLLQALVCMPISLIGQVLKRFIFGSVLCKIFPYFMGISVSVSTFTLLALAIERYNAICNPLKSRGWQTKSHAYKVIAGIWFLSFLIMSPFLVFSQLRYIPLVRQGKCTLACRLYFGGEQASQAWYVLQSVVLLCIPGSVMAVTYACVCFKIFEGFHFENKDKTQQSSKKSYFLTFFWYGNGHMLKVPERCRQSTGRQEMGRGRSVRRTNDSRSLQTEGQLTAKRRVVKMLLVVVVLFFVCWTPLFMVNVWKAFDPKGARRIFSGVIEVIQLLSYISTCVNPVTYCFMNKKFREGFLRAFICC</sequence>
<dbReference type="InterPro" id="IPR000314">
    <property type="entry name" value="Gastrin_rcpt"/>
</dbReference>
<evidence type="ECO:0000256" key="18">
    <source>
        <dbReference type="SAM" id="Phobius"/>
    </source>
</evidence>
<dbReference type="Gene3D" id="1.20.1070.10">
    <property type="entry name" value="Rhodopsin 7-helix transmembrane proteins"/>
    <property type="match status" value="1"/>
</dbReference>
<keyword evidence="5 18" id="KW-1133">Transmembrane helix</keyword>
<feature type="domain" description="G-protein coupled receptors family 1 profile" evidence="19">
    <location>
        <begin position="37"/>
        <end position="349"/>
    </location>
</feature>
<feature type="transmembrane region" description="Helical" evidence="18">
    <location>
        <begin position="137"/>
        <end position="158"/>
    </location>
</feature>
<feature type="transmembrane region" description="Helical" evidence="18">
    <location>
        <begin position="294"/>
        <end position="314"/>
    </location>
</feature>
<dbReference type="SUPFAM" id="SSF81321">
    <property type="entry name" value="Family A G protein-coupled receptor-like"/>
    <property type="match status" value="1"/>
</dbReference>
<keyword evidence="4 16" id="KW-0812">Transmembrane</keyword>
<evidence type="ECO:0000256" key="15">
    <source>
        <dbReference type="ARBA" id="ARBA00031093"/>
    </source>
</evidence>
<dbReference type="GO" id="GO:0008188">
    <property type="term" value="F:neuropeptide receptor activity"/>
    <property type="evidence" value="ECO:0007669"/>
    <property type="project" value="TreeGrafter"/>
</dbReference>
<proteinExistence type="inferred from homology"/>
<evidence type="ECO:0000313" key="21">
    <source>
        <dbReference type="Proteomes" id="UP000007875"/>
    </source>
</evidence>
<evidence type="ECO:0000256" key="12">
    <source>
        <dbReference type="ARBA" id="ARBA00023224"/>
    </source>
</evidence>
<dbReference type="GeneTree" id="ENSGT01150000286926"/>
<organism evidence="20 21">
    <name type="scientific">Ciona savignyi</name>
    <name type="common">Pacific transparent sea squirt</name>
    <dbReference type="NCBI Taxonomy" id="51511"/>
    <lineage>
        <taxon>Eukaryota</taxon>
        <taxon>Metazoa</taxon>
        <taxon>Chordata</taxon>
        <taxon>Tunicata</taxon>
        <taxon>Ascidiacea</taxon>
        <taxon>Phlebobranchia</taxon>
        <taxon>Cionidae</taxon>
        <taxon>Ciona</taxon>
    </lineage>
</organism>
<feature type="transmembrane region" description="Helical" evidence="18">
    <location>
        <begin position="24"/>
        <end position="46"/>
    </location>
</feature>
<feature type="transmembrane region" description="Helical" evidence="18">
    <location>
        <begin position="95"/>
        <end position="116"/>
    </location>
</feature>
<dbReference type="Ensembl" id="ENSCSAVT00000009329.1">
    <property type="protein sequence ID" value="ENSCSAVP00000009212.1"/>
    <property type="gene ID" value="ENSCSAVG00000005429.1"/>
</dbReference>
<dbReference type="Proteomes" id="UP000007875">
    <property type="component" value="Unassembled WGS sequence"/>
</dbReference>
<dbReference type="SMART" id="SM01381">
    <property type="entry name" value="7TM_GPCR_Srsx"/>
    <property type="match status" value="1"/>
</dbReference>
<dbReference type="GO" id="GO:0015054">
    <property type="term" value="F:gastrin receptor activity"/>
    <property type="evidence" value="ECO:0007669"/>
    <property type="project" value="InterPro"/>
</dbReference>
<evidence type="ECO:0000256" key="10">
    <source>
        <dbReference type="ARBA" id="ARBA00023170"/>
    </source>
</evidence>
<evidence type="ECO:0000256" key="11">
    <source>
        <dbReference type="ARBA" id="ARBA00023180"/>
    </source>
</evidence>
<evidence type="ECO:0000256" key="6">
    <source>
        <dbReference type="ARBA" id="ARBA00023040"/>
    </source>
</evidence>
<keyword evidence="6 16" id="KW-0297">G-protein coupled receptor</keyword>
<dbReference type="InterPro" id="IPR017452">
    <property type="entry name" value="GPCR_Rhodpsn_7TM"/>
</dbReference>
<evidence type="ECO:0000256" key="16">
    <source>
        <dbReference type="RuleBase" id="RU000688"/>
    </source>
</evidence>
<protein>
    <recommendedName>
        <fullName evidence="2">Gastrin/cholecystokinin type B receptor</fullName>
    </recommendedName>
    <alternativeName>
        <fullName evidence="15">Cholecystokinin-2 receptor</fullName>
    </alternativeName>
</protein>
<dbReference type="PANTHER" id="PTHR24238:SF75">
    <property type="entry name" value="CHOLECYSTOKININ-LIKE RECEPTOR AT 17D1-RELATED"/>
    <property type="match status" value="1"/>
</dbReference>
<dbReference type="InterPro" id="IPR009126">
    <property type="entry name" value="Cholcskin_rcpt"/>
</dbReference>
<evidence type="ECO:0000259" key="19">
    <source>
        <dbReference type="PROSITE" id="PS50262"/>
    </source>
</evidence>
<evidence type="ECO:0000256" key="7">
    <source>
        <dbReference type="ARBA" id="ARBA00023136"/>
    </source>
</evidence>
<dbReference type="InterPro" id="IPR000276">
    <property type="entry name" value="GPCR_Rhodpsn"/>
</dbReference>
<keyword evidence="7 18" id="KW-0472">Membrane</keyword>
<evidence type="ECO:0000256" key="2">
    <source>
        <dbReference type="ARBA" id="ARBA00019090"/>
    </source>
</evidence>
<feature type="transmembrane region" description="Helical" evidence="18">
    <location>
        <begin position="326"/>
        <end position="352"/>
    </location>
</feature>
<evidence type="ECO:0000256" key="3">
    <source>
        <dbReference type="ARBA" id="ARBA00022475"/>
    </source>
</evidence>
<reference evidence="21" key="1">
    <citation type="submission" date="2003-08" db="EMBL/GenBank/DDBJ databases">
        <authorList>
            <person name="Birren B."/>
            <person name="Nusbaum C."/>
            <person name="Abebe A."/>
            <person name="Abouelleil A."/>
            <person name="Adekoya E."/>
            <person name="Ait-zahra M."/>
            <person name="Allen N."/>
            <person name="Allen T."/>
            <person name="An P."/>
            <person name="Anderson M."/>
            <person name="Anderson S."/>
            <person name="Arachchi H."/>
            <person name="Armbruster J."/>
            <person name="Bachantsang P."/>
            <person name="Baldwin J."/>
            <person name="Barry A."/>
            <person name="Bayul T."/>
            <person name="Blitshsteyn B."/>
            <person name="Bloom T."/>
            <person name="Blye J."/>
            <person name="Boguslavskiy L."/>
            <person name="Borowsky M."/>
            <person name="Boukhgalter B."/>
            <person name="Brunache A."/>
            <person name="Butler J."/>
            <person name="Calixte N."/>
            <person name="Calvo S."/>
            <person name="Camarata J."/>
            <person name="Campo K."/>
            <person name="Chang J."/>
            <person name="Cheshatsang Y."/>
            <person name="Citroen M."/>
            <person name="Collymore A."/>
            <person name="Considine T."/>
            <person name="Cook A."/>
            <person name="Cooke P."/>
            <person name="Corum B."/>
            <person name="Cuomo C."/>
            <person name="David R."/>
            <person name="Dawoe T."/>
            <person name="Degray S."/>
            <person name="Dodge S."/>
            <person name="Dooley K."/>
            <person name="Dorje P."/>
            <person name="Dorjee K."/>
            <person name="Dorris L."/>
            <person name="Duffey N."/>
            <person name="Dupes A."/>
            <person name="Elkins T."/>
            <person name="Engels R."/>
            <person name="Erickson J."/>
            <person name="Farina A."/>
            <person name="Faro S."/>
            <person name="Ferreira P."/>
            <person name="Fischer H."/>
            <person name="Fitzgerald M."/>
            <person name="Foley K."/>
            <person name="Gage D."/>
            <person name="Galagan J."/>
            <person name="Gearin G."/>
            <person name="Gnerre S."/>
            <person name="Gnirke A."/>
            <person name="Goyette A."/>
            <person name="Graham J."/>
            <person name="Grandbois E."/>
            <person name="Gyaltsen K."/>
            <person name="Hafez N."/>
            <person name="Hagopian D."/>
            <person name="Hagos B."/>
            <person name="Hall J."/>
            <person name="Hatcher B."/>
            <person name="Heller A."/>
            <person name="Higgins H."/>
            <person name="Honan T."/>
            <person name="Horn A."/>
            <person name="Houde N."/>
            <person name="Hughes L."/>
            <person name="Hulme W."/>
            <person name="Husby E."/>
            <person name="Iliev I."/>
            <person name="Jaffe D."/>
            <person name="Jones C."/>
            <person name="Kamal M."/>
            <person name="Kamat A."/>
            <person name="Kamvysselis M."/>
            <person name="Karlsson E."/>
            <person name="Kells C."/>
            <person name="Kieu A."/>
            <person name="Kisner P."/>
            <person name="Kodira C."/>
            <person name="Kulbokas E."/>
            <person name="Labutti K."/>
            <person name="Lama D."/>
            <person name="Landers T."/>
            <person name="Leger J."/>
            <person name="Levine S."/>
            <person name="Lewis D."/>
            <person name="Lewis T."/>
            <person name="Lindblad-toh K."/>
            <person name="Liu X."/>
            <person name="Lokyitsang T."/>
            <person name="Lokyitsang Y."/>
            <person name="Lucien O."/>
            <person name="Lui A."/>
            <person name="Ma L.J."/>
            <person name="Mabbitt R."/>
            <person name="Macdonald J."/>
            <person name="Maclean C."/>
            <person name="Major J."/>
            <person name="Manning J."/>
            <person name="Marabella R."/>
            <person name="Maru K."/>
            <person name="Matthews C."/>
            <person name="Mauceli E."/>
            <person name="Mccarthy M."/>
            <person name="Mcdonough S."/>
            <person name="Mcghee T."/>
            <person name="Meldrim J."/>
            <person name="Meneus L."/>
            <person name="Mesirov J."/>
            <person name="Mihalev A."/>
            <person name="Mihova T."/>
            <person name="Mikkelsen T."/>
            <person name="Mlenga V."/>
            <person name="Moru K."/>
            <person name="Mozes J."/>
            <person name="Mulrain L."/>
            <person name="Munson G."/>
            <person name="Naylor J."/>
            <person name="Newes C."/>
            <person name="Nguyen C."/>
            <person name="Nguyen N."/>
            <person name="Nguyen T."/>
            <person name="Nicol R."/>
            <person name="Nielsen C."/>
            <person name="Nizzari M."/>
            <person name="Norbu C."/>
            <person name="Norbu N."/>
            <person name="O'donnell P."/>
            <person name="Okoawo O."/>
            <person name="O'leary S."/>
            <person name="Omotosho B."/>
            <person name="O'neill K."/>
            <person name="Osman S."/>
            <person name="Parker S."/>
            <person name="Perrin D."/>
            <person name="Phunkhang P."/>
            <person name="Piqani B."/>
            <person name="Purcell S."/>
            <person name="Rachupka T."/>
            <person name="Ramasamy U."/>
            <person name="Rameau R."/>
            <person name="Ray V."/>
            <person name="Raymond C."/>
            <person name="Retta R."/>
            <person name="Richardson S."/>
            <person name="Rise C."/>
            <person name="Rodriguez J."/>
            <person name="Rogers J."/>
            <person name="Rogov P."/>
            <person name="Rutman M."/>
            <person name="Schupbach R."/>
            <person name="Seaman C."/>
            <person name="Settipalli S."/>
            <person name="Sharpe T."/>
            <person name="Sheridan J."/>
            <person name="Sherpa N."/>
            <person name="Shi J."/>
            <person name="Smirnov S."/>
            <person name="Smith C."/>
            <person name="Sougnez C."/>
            <person name="Spencer B."/>
            <person name="Stalker J."/>
            <person name="Stange-thomann N."/>
            <person name="Stavropoulos S."/>
            <person name="Stetson K."/>
            <person name="Stone C."/>
            <person name="Stone S."/>
            <person name="Stubbs M."/>
            <person name="Talamas J."/>
            <person name="Tchuinga P."/>
            <person name="Tenzing P."/>
            <person name="Tesfaye S."/>
            <person name="Theodore J."/>
            <person name="Thoulutsang Y."/>
            <person name="Topham K."/>
            <person name="Towey S."/>
            <person name="Tsamla T."/>
            <person name="Tsomo N."/>
            <person name="Vallee D."/>
            <person name="Vassiliev H."/>
            <person name="Venkataraman V."/>
            <person name="Vinson J."/>
            <person name="Vo A."/>
            <person name="Wade C."/>
            <person name="Wang S."/>
            <person name="Wangchuk T."/>
            <person name="Wangdi T."/>
            <person name="Whittaker C."/>
            <person name="Wilkinson J."/>
            <person name="Wu Y."/>
            <person name="Wyman D."/>
            <person name="Yadav S."/>
            <person name="Yang S."/>
            <person name="Yang X."/>
            <person name="Yeager S."/>
            <person name="Yee E."/>
            <person name="Young G."/>
            <person name="Zainoun J."/>
            <person name="Zembeck L."/>
            <person name="Zimmer A."/>
            <person name="Zody M."/>
            <person name="Lander E."/>
        </authorList>
    </citation>
    <scope>NUCLEOTIDE SEQUENCE [LARGE SCALE GENOMIC DNA]</scope>
</reference>
<evidence type="ECO:0000256" key="8">
    <source>
        <dbReference type="ARBA" id="ARBA00023139"/>
    </source>
</evidence>
<keyword evidence="12 16" id="KW-0807">Transducer</keyword>
<keyword evidence="10 16" id="KW-0675">Receptor</keyword>
<keyword evidence="3" id="KW-1003">Cell membrane</keyword>
<dbReference type="GO" id="GO:0005886">
    <property type="term" value="C:plasma membrane"/>
    <property type="evidence" value="ECO:0007669"/>
    <property type="project" value="UniProtKB-SubCell"/>
</dbReference>
<dbReference type="PRINTS" id="PR00237">
    <property type="entry name" value="GPCRRHODOPSN"/>
</dbReference>
<feature type="transmembrane region" description="Helical" evidence="18">
    <location>
        <begin position="58"/>
        <end position="83"/>
    </location>
</feature>
<name>H2YV52_CIOSA</name>
<reference evidence="20" key="3">
    <citation type="submission" date="2025-09" db="UniProtKB">
        <authorList>
            <consortium name="Ensembl"/>
        </authorList>
    </citation>
    <scope>IDENTIFICATION</scope>
</reference>
<feature type="transmembrane region" description="Helical" evidence="18">
    <location>
        <begin position="188"/>
        <end position="217"/>
    </location>
</feature>
<accession>H2YV52</accession>
<comment type="similarity">
    <text evidence="16">Belongs to the G-protein coupled receptor 1 family.</text>
</comment>
<feature type="region of interest" description="Disordered" evidence="17">
    <location>
        <begin position="259"/>
        <end position="281"/>
    </location>
</feature>
<evidence type="ECO:0000256" key="4">
    <source>
        <dbReference type="ARBA" id="ARBA00022692"/>
    </source>
</evidence>
<reference evidence="20" key="2">
    <citation type="submission" date="2025-08" db="UniProtKB">
        <authorList>
            <consortium name="Ensembl"/>
        </authorList>
    </citation>
    <scope>IDENTIFICATION</scope>
</reference>
<keyword evidence="21" id="KW-1185">Reference proteome</keyword>
<evidence type="ECO:0000313" key="20">
    <source>
        <dbReference type="Ensembl" id="ENSCSAVP00000009212.1"/>
    </source>
</evidence>
<comment type="function">
    <text evidence="14">Receptor for gastrin and cholecystokinin. The CCK-B receptors occur throughout the central nervous system where they modulate anxiety, analgesia, arousal, and neuroleptic activity. This receptor mediates its action by association with G proteins that activate a phosphatidylinositol-calcium second messenger system.</text>
</comment>
<evidence type="ECO:0000256" key="17">
    <source>
        <dbReference type="SAM" id="MobiDB-lite"/>
    </source>
</evidence>
<comment type="subcellular location">
    <subcellularLocation>
        <location evidence="1">Cell membrane</location>
        <topology evidence="1">Multi-pass membrane protein</topology>
    </subcellularLocation>
</comment>
<dbReference type="PRINTS" id="PR01822">
    <property type="entry name" value="CCYSTOKININR"/>
</dbReference>
<evidence type="ECO:0000256" key="14">
    <source>
        <dbReference type="ARBA" id="ARBA00025402"/>
    </source>
</evidence>
<dbReference type="PANTHER" id="PTHR24238">
    <property type="entry name" value="G-PROTEIN COUPLED RECEPTOR"/>
    <property type="match status" value="1"/>
</dbReference>
<dbReference type="PROSITE" id="PS00237">
    <property type="entry name" value="G_PROTEIN_RECEP_F1_1"/>
    <property type="match status" value="1"/>
</dbReference>